<gene>
    <name evidence="2" type="ORF">NCTC10184_00390</name>
</gene>
<proteinExistence type="predicted"/>
<evidence type="ECO:0000256" key="1">
    <source>
        <dbReference type="SAM" id="Coils"/>
    </source>
</evidence>
<keyword evidence="3" id="KW-1185">Reference proteome</keyword>
<name>A0A449BAD4_9BACT</name>
<dbReference type="RefSeq" id="WP_129623009.1">
    <property type="nucleotide sequence ID" value="NZ_LR215043.1"/>
</dbReference>
<keyword evidence="1" id="KW-0175">Coiled coil</keyword>
<dbReference type="AlphaFoldDB" id="A0A449BAD4"/>
<accession>A0A449BAD4</accession>
<evidence type="ECO:0000313" key="3">
    <source>
        <dbReference type="Proteomes" id="UP000290876"/>
    </source>
</evidence>
<protein>
    <submittedName>
        <fullName evidence="2">DivIVA protein</fullName>
    </submittedName>
</protein>
<sequence length="81" mass="9529">MNEISVVEKIKTKKFHRELNGYITFEVDNFLEELVVDFENQKANEQKQIELLNSQIANKNKIIGQLEKEILELKIKLGCHE</sequence>
<feature type="coiled-coil region" evidence="1">
    <location>
        <begin position="35"/>
        <end position="76"/>
    </location>
</feature>
<dbReference type="EMBL" id="LR215043">
    <property type="protein sequence ID" value="VEU78163.1"/>
    <property type="molecule type" value="Genomic_DNA"/>
</dbReference>
<dbReference type="Proteomes" id="UP000290876">
    <property type="component" value="Chromosome"/>
</dbReference>
<organism evidence="2 3">
    <name type="scientific">Mycoplasmopsis columbinasalis</name>
    <dbReference type="NCBI Taxonomy" id="114880"/>
    <lineage>
        <taxon>Bacteria</taxon>
        <taxon>Bacillati</taxon>
        <taxon>Mycoplasmatota</taxon>
        <taxon>Mycoplasmoidales</taxon>
        <taxon>Metamycoplasmataceae</taxon>
        <taxon>Mycoplasmopsis</taxon>
    </lineage>
</organism>
<dbReference type="Gene3D" id="6.10.250.660">
    <property type="match status" value="1"/>
</dbReference>
<reference evidence="2 3" key="1">
    <citation type="submission" date="2019-01" db="EMBL/GenBank/DDBJ databases">
        <authorList>
            <consortium name="Pathogen Informatics"/>
        </authorList>
    </citation>
    <scope>NUCLEOTIDE SEQUENCE [LARGE SCALE GENOMIC DNA]</scope>
    <source>
        <strain evidence="2 3">NCTC10184</strain>
    </source>
</reference>
<dbReference type="KEGG" id="mcob:NCTC10184_00390"/>
<dbReference type="OrthoDB" id="9815492at2"/>
<evidence type="ECO:0000313" key="2">
    <source>
        <dbReference type="EMBL" id="VEU78163.1"/>
    </source>
</evidence>